<feature type="signal peptide" evidence="1">
    <location>
        <begin position="1"/>
        <end position="20"/>
    </location>
</feature>
<dbReference type="RefSeq" id="XP_047756455.1">
    <property type="nucleotide sequence ID" value="XM_047901270.1"/>
</dbReference>
<dbReference type="Proteomes" id="UP000756132">
    <property type="component" value="Chromosome 1"/>
</dbReference>
<sequence length="234" mass="25991">MWPFRVSLVMALAAGLGTHATEHPVHRSHQMPMGGSDQRPAKVEYRCYAGDLQNYPSPAEWLSWDMLWDLNREQILSSNRGDTYLQHYVQESILQVARDADVDPRFILAVVMQESKGFADTECVGTTPRCGIMHAPKGSRFDQSDARFSVERMIRDGVQGTAKRGPGLADLLKGRPRLANVPSGNWYALARAYNSGAVGKYLDVVSRGQPGYVNDIANRLQGWNGLWTGHKTCG</sequence>
<dbReference type="KEGG" id="ffu:CLAFUR5_02122"/>
<keyword evidence="3" id="KW-1185">Reference proteome</keyword>
<dbReference type="OrthoDB" id="1193027at2759"/>
<reference evidence="2" key="1">
    <citation type="submission" date="2021-12" db="EMBL/GenBank/DDBJ databases">
        <authorList>
            <person name="Zaccaron A."/>
            <person name="Stergiopoulos I."/>
        </authorList>
    </citation>
    <scope>NUCLEOTIDE SEQUENCE</scope>
    <source>
        <strain evidence="2">Race5_Kim</strain>
    </source>
</reference>
<evidence type="ECO:0000313" key="2">
    <source>
        <dbReference type="EMBL" id="UJO12089.1"/>
    </source>
</evidence>
<keyword evidence="1" id="KW-0732">Signal</keyword>
<accession>A0A9Q8P3R5</accession>
<dbReference type="InterPro" id="IPR023346">
    <property type="entry name" value="Lysozyme-like_dom_sf"/>
</dbReference>
<dbReference type="SUPFAM" id="SSF53955">
    <property type="entry name" value="Lysozyme-like"/>
    <property type="match status" value="1"/>
</dbReference>
<gene>
    <name evidence="2" type="ORF">CLAFUR5_02122</name>
</gene>
<proteinExistence type="predicted"/>
<evidence type="ECO:0000256" key="1">
    <source>
        <dbReference type="SAM" id="SignalP"/>
    </source>
</evidence>
<dbReference type="GeneID" id="71982000"/>
<evidence type="ECO:0008006" key="4">
    <source>
        <dbReference type="Google" id="ProtNLM"/>
    </source>
</evidence>
<name>A0A9Q8P3R5_PASFU</name>
<dbReference type="Gene3D" id="1.10.530.10">
    <property type="match status" value="1"/>
</dbReference>
<feature type="chain" id="PRO_5040222166" description="Transglycosylase SLT domain-containing protein" evidence="1">
    <location>
        <begin position="21"/>
        <end position="234"/>
    </location>
</feature>
<dbReference type="EMBL" id="CP090163">
    <property type="protein sequence ID" value="UJO12089.1"/>
    <property type="molecule type" value="Genomic_DNA"/>
</dbReference>
<protein>
    <recommendedName>
        <fullName evidence="4">Transglycosylase SLT domain-containing protein</fullName>
    </recommendedName>
</protein>
<reference evidence="2" key="2">
    <citation type="journal article" date="2022" name="Microb. Genom.">
        <title>A chromosome-scale genome assembly of the tomato pathogen Cladosporium fulvum reveals a compartmentalized genome architecture and the presence of a dispensable chromosome.</title>
        <authorList>
            <person name="Zaccaron A.Z."/>
            <person name="Chen L.H."/>
            <person name="Samaras A."/>
            <person name="Stergiopoulos I."/>
        </authorList>
    </citation>
    <scope>NUCLEOTIDE SEQUENCE</scope>
    <source>
        <strain evidence="2">Race5_Kim</strain>
    </source>
</reference>
<dbReference type="AlphaFoldDB" id="A0A9Q8P3R5"/>
<evidence type="ECO:0000313" key="3">
    <source>
        <dbReference type="Proteomes" id="UP000756132"/>
    </source>
</evidence>
<organism evidence="2 3">
    <name type="scientific">Passalora fulva</name>
    <name type="common">Tomato leaf mold</name>
    <name type="synonym">Cladosporium fulvum</name>
    <dbReference type="NCBI Taxonomy" id="5499"/>
    <lineage>
        <taxon>Eukaryota</taxon>
        <taxon>Fungi</taxon>
        <taxon>Dikarya</taxon>
        <taxon>Ascomycota</taxon>
        <taxon>Pezizomycotina</taxon>
        <taxon>Dothideomycetes</taxon>
        <taxon>Dothideomycetidae</taxon>
        <taxon>Mycosphaerellales</taxon>
        <taxon>Mycosphaerellaceae</taxon>
        <taxon>Fulvia</taxon>
    </lineage>
</organism>